<evidence type="ECO:0000313" key="2">
    <source>
        <dbReference type="Proteomes" id="UP001144978"/>
    </source>
</evidence>
<proteinExistence type="predicted"/>
<evidence type="ECO:0000313" key="1">
    <source>
        <dbReference type="EMBL" id="KAJ2968697.1"/>
    </source>
</evidence>
<accession>A0ACC1MNV9</accession>
<keyword evidence="2" id="KW-1185">Reference proteome</keyword>
<protein>
    <submittedName>
        <fullName evidence="1">Uncharacterized protein</fullName>
    </submittedName>
</protein>
<dbReference type="Proteomes" id="UP001144978">
    <property type="component" value="Unassembled WGS sequence"/>
</dbReference>
<reference evidence="1" key="1">
    <citation type="submission" date="2022-08" db="EMBL/GenBank/DDBJ databases">
        <title>Genome Sequence of Pycnoporus sanguineus.</title>
        <authorList>
            <person name="Buettner E."/>
        </authorList>
    </citation>
    <scope>NUCLEOTIDE SEQUENCE</scope>
    <source>
        <strain evidence="1">CG-C14</strain>
    </source>
</reference>
<dbReference type="EMBL" id="JANSHE010005946">
    <property type="protein sequence ID" value="KAJ2968697.1"/>
    <property type="molecule type" value="Genomic_DNA"/>
</dbReference>
<gene>
    <name evidence="1" type="ORF">NUW54_g13138</name>
</gene>
<name>A0ACC1MNV9_9APHY</name>
<sequence length="354" mass="38306">MSHVPQKYTVHRHLSPQLPCYERRTRGTGGYGQAKTDVLDTRARAILNDLRAQIFRISLSPVAGTRGRRTAPYSPAVEDTACALTHACILQDGTRVNISTQHLHHLFSRLRNTMTQASRRHRRRRRRRRKEQTRGGKGYMAASTKPKSERASPACALEPALLHLRPPGICKRSSQPAASLPPGLYVLSLCASQLAGRRAELRNELARAAACRERKQIPRASPPNVPNAITAHGTVNEAKRSRLDRRARAAPPLPDAASDVVSYASFNPVSRSDSRSKGSRTGKMSKSSSAASSEAATVKGDASHSEAAQLAPSASLRPTVNPSSSKVKTAGCTCLRNSSCALVHVRVPIAQVTS</sequence>
<organism evidence="1 2">
    <name type="scientific">Trametes sanguinea</name>
    <dbReference type="NCBI Taxonomy" id="158606"/>
    <lineage>
        <taxon>Eukaryota</taxon>
        <taxon>Fungi</taxon>
        <taxon>Dikarya</taxon>
        <taxon>Basidiomycota</taxon>
        <taxon>Agaricomycotina</taxon>
        <taxon>Agaricomycetes</taxon>
        <taxon>Polyporales</taxon>
        <taxon>Polyporaceae</taxon>
        <taxon>Trametes</taxon>
    </lineage>
</organism>
<comment type="caution">
    <text evidence="1">The sequence shown here is derived from an EMBL/GenBank/DDBJ whole genome shotgun (WGS) entry which is preliminary data.</text>
</comment>